<evidence type="ECO:0000256" key="1">
    <source>
        <dbReference type="ARBA" id="ARBA00022734"/>
    </source>
</evidence>
<accession>C3ZUY2</accession>
<evidence type="ECO:0008006" key="6">
    <source>
        <dbReference type="Google" id="ProtNLM"/>
    </source>
</evidence>
<feature type="coiled-coil region" evidence="2">
    <location>
        <begin position="226"/>
        <end position="280"/>
    </location>
</feature>
<keyword evidence="4" id="KW-0812">Transmembrane</keyword>
<feature type="transmembrane region" description="Helical" evidence="4">
    <location>
        <begin position="176"/>
        <end position="199"/>
    </location>
</feature>
<dbReference type="InParanoid" id="C3ZUY2"/>
<keyword evidence="1" id="KW-0430">Lectin</keyword>
<dbReference type="AlphaFoldDB" id="C3ZUY2"/>
<keyword evidence="2" id="KW-0175">Coiled coil</keyword>
<dbReference type="PANTHER" id="PTHR22799">
    <property type="entry name" value="TETRANECTIN-RELATED"/>
    <property type="match status" value="1"/>
</dbReference>
<dbReference type="EMBL" id="GG666686">
    <property type="protein sequence ID" value="EEN43629.1"/>
    <property type="molecule type" value="Genomic_DNA"/>
</dbReference>
<keyword evidence="4" id="KW-1133">Transmembrane helix</keyword>
<sequence length="417" mass="45239">MAFGWRSAESAGVRLLHPNVLKCSKHSALNGNSGMGRLVVGWCSARSASVRLVFGTSMEPYAVRYLDKDADDDNGLSQKREPACTFCDDAGTSGYDTGTSVNDAGTSGNDAGTSGNDVGTSGKDTGTTPMQQTDWQARADGAASTPNPLYDSGADRTYPGGASGRRARCRSIRSQLIYIATAIAALLSLVAIVLALLAITNNREISELTPSVDALYRNQGNMSTAVNALKRDMRQLSTTVDALKRDQDHMRQLSTTVDALKRDQDHMRQLSTTVDALKRDQDHMRQLSTTVDALKPDQDDMPTTVDALKLDQDKEQIRTAALEQRLHEMTKSPAPKKWREDGRCGQWFPAEDGNPAECDPAGDYACCSEFTWCGKTAAHCDCPACVDYRNTGSNTHSESWSTVNNTFNDSIPSFNPT</sequence>
<dbReference type="CDD" id="cd10909">
    <property type="entry name" value="ChtBD1_GH18_2"/>
    <property type="match status" value="1"/>
</dbReference>
<feature type="compositionally biased region" description="Polar residues" evidence="3">
    <location>
        <begin position="98"/>
        <end position="135"/>
    </location>
</feature>
<organism>
    <name type="scientific">Branchiostoma floridae</name>
    <name type="common">Florida lancelet</name>
    <name type="synonym">Amphioxus</name>
    <dbReference type="NCBI Taxonomy" id="7739"/>
    <lineage>
        <taxon>Eukaryota</taxon>
        <taxon>Metazoa</taxon>
        <taxon>Chordata</taxon>
        <taxon>Cephalochordata</taxon>
        <taxon>Leptocardii</taxon>
        <taxon>Amphioxiformes</taxon>
        <taxon>Branchiostomatidae</taxon>
        <taxon>Branchiostoma</taxon>
    </lineage>
</organism>
<protein>
    <recommendedName>
        <fullName evidence="6">Chitin-binding type-1 domain-containing protein</fullName>
    </recommendedName>
</protein>
<dbReference type="Gene3D" id="1.20.1480.30">
    <property type="entry name" value="Designed four-helix bundle protein"/>
    <property type="match status" value="2"/>
</dbReference>
<reference evidence="5" key="1">
    <citation type="journal article" date="2008" name="Nature">
        <title>The amphioxus genome and the evolution of the chordate karyotype.</title>
        <authorList>
            <consortium name="US DOE Joint Genome Institute (JGI-PGF)"/>
            <person name="Putnam N.H."/>
            <person name="Butts T."/>
            <person name="Ferrier D.E.K."/>
            <person name="Furlong R.F."/>
            <person name="Hellsten U."/>
            <person name="Kawashima T."/>
            <person name="Robinson-Rechavi M."/>
            <person name="Shoguchi E."/>
            <person name="Terry A."/>
            <person name="Yu J.-K."/>
            <person name="Benito-Gutierrez E.L."/>
            <person name="Dubchak I."/>
            <person name="Garcia-Fernandez J."/>
            <person name="Gibson-Brown J.J."/>
            <person name="Grigoriev I.V."/>
            <person name="Horton A.C."/>
            <person name="de Jong P.J."/>
            <person name="Jurka J."/>
            <person name="Kapitonov V.V."/>
            <person name="Kohara Y."/>
            <person name="Kuroki Y."/>
            <person name="Lindquist E."/>
            <person name="Lucas S."/>
            <person name="Osoegawa K."/>
            <person name="Pennacchio L.A."/>
            <person name="Salamov A.A."/>
            <person name="Satou Y."/>
            <person name="Sauka-Spengler T."/>
            <person name="Schmutz J."/>
            <person name="Shin-I T."/>
            <person name="Toyoda A."/>
            <person name="Bronner-Fraser M."/>
            <person name="Fujiyama A."/>
            <person name="Holland L.Z."/>
            <person name="Holland P.W.H."/>
            <person name="Satoh N."/>
            <person name="Rokhsar D.S."/>
        </authorList>
    </citation>
    <scope>NUCLEOTIDE SEQUENCE [LARGE SCALE GENOMIC DNA]</scope>
    <source>
        <strain evidence="5">S238N-H82</strain>
        <tissue evidence="5">Testes</tissue>
    </source>
</reference>
<dbReference type="InterPro" id="IPR051663">
    <property type="entry name" value="CLec_Tetranectin-domain"/>
</dbReference>
<evidence type="ECO:0000313" key="5">
    <source>
        <dbReference type="EMBL" id="EEN43629.1"/>
    </source>
</evidence>
<evidence type="ECO:0000256" key="2">
    <source>
        <dbReference type="SAM" id="Coils"/>
    </source>
</evidence>
<proteinExistence type="predicted"/>
<evidence type="ECO:0000256" key="4">
    <source>
        <dbReference type="SAM" id="Phobius"/>
    </source>
</evidence>
<evidence type="ECO:0000256" key="3">
    <source>
        <dbReference type="SAM" id="MobiDB-lite"/>
    </source>
</evidence>
<dbReference type="PANTHER" id="PTHR22799:SF6">
    <property type="entry name" value="C-TYPE LECTIN DOMAIN FAMILY 4 MEMBER M-LIKE"/>
    <property type="match status" value="1"/>
</dbReference>
<feature type="region of interest" description="Disordered" evidence="3">
    <location>
        <begin position="98"/>
        <end position="165"/>
    </location>
</feature>
<keyword evidence="4" id="KW-0472">Membrane</keyword>
<name>C3ZUY2_BRAFL</name>
<dbReference type="GO" id="GO:0030246">
    <property type="term" value="F:carbohydrate binding"/>
    <property type="evidence" value="ECO:0007669"/>
    <property type="project" value="UniProtKB-KW"/>
</dbReference>
<gene>
    <name evidence="5" type="ORF">BRAFLDRAFT_96459</name>
</gene>